<evidence type="ECO:0000256" key="2">
    <source>
        <dbReference type="ARBA" id="ARBA00022801"/>
    </source>
</evidence>
<keyword evidence="7" id="KW-1185">Reference proteome</keyword>
<dbReference type="InterPro" id="IPR032466">
    <property type="entry name" value="Metal_Hydrolase"/>
</dbReference>
<evidence type="ECO:0000313" key="7">
    <source>
        <dbReference type="Proteomes" id="UP001165079"/>
    </source>
</evidence>
<dbReference type="PANTHER" id="PTHR43794">
    <property type="entry name" value="AMINOHYDROLASE SSNA-RELATED"/>
    <property type="match status" value="1"/>
</dbReference>
<keyword evidence="2" id="KW-0378">Hydrolase</keyword>
<dbReference type="GO" id="GO:0016810">
    <property type="term" value="F:hydrolase activity, acting on carbon-nitrogen (but not peptide) bonds"/>
    <property type="evidence" value="ECO:0007669"/>
    <property type="project" value="InterPro"/>
</dbReference>
<evidence type="ECO:0000313" key="6">
    <source>
        <dbReference type="EMBL" id="GLZ80712.1"/>
    </source>
</evidence>
<evidence type="ECO:0000259" key="4">
    <source>
        <dbReference type="Pfam" id="PF01979"/>
    </source>
</evidence>
<dbReference type="InterPro" id="IPR050287">
    <property type="entry name" value="MTA/SAH_deaminase"/>
</dbReference>
<accession>A0A9W6SR70</accession>
<gene>
    <name evidence="6" type="ORF">Afil01_55190</name>
</gene>
<dbReference type="SUPFAM" id="SSF51556">
    <property type="entry name" value="Metallo-dependent hydrolases"/>
    <property type="match status" value="1"/>
</dbReference>
<keyword evidence="3" id="KW-0862">Zinc</keyword>
<dbReference type="InterPro" id="IPR011059">
    <property type="entry name" value="Metal-dep_hydrolase_composite"/>
</dbReference>
<reference evidence="6" key="1">
    <citation type="submission" date="2023-03" db="EMBL/GenBank/DDBJ databases">
        <title>Actinorhabdospora filicis NBRC 111898.</title>
        <authorList>
            <person name="Ichikawa N."/>
            <person name="Sato H."/>
            <person name="Tonouchi N."/>
        </authorList>
    </citation>
    <scope>NUCLEOTIDE SEQUENCE</scope>
    <source>
        <strain evidence="6">NBRC 111898</strain>
    </source>
</reference>
<dbReference type="Proteomes" id="UP001165079">
    <property type="component" value="Unassembled WGS sequence"/>
</dbReference>
<dbReference type="GO" id="GO:0046872">
    <property type="term" value="F:metal ion binding"/>
    <property type="evidence" value="ECO:0007669"/>
    <property type="project" value="UniProtKB-KW"/>
</dbReference>
<protein>
    <submittedName>
        <fullName evidence="6">Cytosine deaminase</fullName>
    </submittedName>
</protein>
<dbReference type="InterPro" id="IPR054418">
    <property type="entry name" value="MQNX/HUTI_composite_N"/>
</dbReference>
<dbReference type="SUPFAM" id="SSF51338">
    <property type="entry name" value="Composite domain of metallo-dependent hydrolases"/>
    <property type="match status" value="2"/>
</dbReference>
<dbReference type="AlphaFoldDB" id="A0A9W6SR70"/>
<comment type="caution">
    <text evidence="6">The sequence shown here is derived from an EMBL/GenBank/DDBJ whole genome shotgun (WGS) entry which is preliminary data.</text>
</comment>
<feature type="domain" description="Amidohydrolase-related" evidence="4">
    <location>
        <begin position="54"/>
        <end position="413"/>
    </location>
</feature>
<feature type="domain" description="Aminodeoxyfutalosine deaminase/Imidazolonepropionase-like composite" evidence="5">
    <location>
        <begin position="21"/>
        <end position="44"/>
    </location>
</feature>
<dbReference type="RefSeq" id="WP_285665958.1">
    <property type="nucleotide sequence ID" value="NZ_BSTX01000004.1"/>
</dbReference>
<dbReference type="Pfam" id="PF22039">
    <property type="entry name" value="HUTI_composite_bact"/>
    <property type="match status" value="1"/>
</dbReference>
<dbReference type="PANTHER" id="PTHR43794:SF11">
    <property type="entry name" value="AMIDOHYDROLASE-RELATED DOMAIN-CONTAINING PROTEIN"/>
    <property type="match status" value="1"/>
</dbReference>
<dbReference type="Pfam" id="PF01979">
    <property type="entry name" value="Amidohydro_1"/>
    <property type="match status" value="1"/>
</dbReference>
<name>A0A9W6SR70_9ACTN</name>
<evidence type="ECO:0000259" key="5">
    <source>
        <dbReference type="Pfam" id="PF22039"/>
    </source>
</evidence>
<evidence type="ECO:0000256" key="1">
    <source>
        <dbReference type="ARBA" id="ARBA00022723"/>
    </source>
</evidence>
<sequence>MAVAHRARVVLPIAAPPIVDGAVVVEDGRVTAVGPADEILRSYPVSEVREWDGTLTPGLVNAHTHLCFSAYADFYGNGLAFPEWIQGFARRSPSMSEQDWHASTRDGVERSIAAGVTALADVVTPAASFEVLLASRLRGTAYYEAVGVDAAGWERIGPGWIAALDAALARVDGGMTVGISPHTLYTLSTGIQLELLGLARARGLRLHPHLAESPAETAYVRDGGGPFAELITRIGWEFEIMARGGTGHSPTVENDVLGALGEDCHMAHGVHTDTDDRALLRKRGTSVALCPRSNARLDCGEAPVAAYRAEGNRIGVGTDSLASSPDLDVLGELPVLRELALRQGSPEEGLDAWLVHAATAGGATALGASDYGTITPGNRADLAVFSTVDEAAPYTALVLGGAGTCAATMIDGRFAHTA</sequence>
<keyword evidence="1" id="KW-0479">Metal-binding</keyword>
<evidence type="ECO:0000256" key="3">
    <source>
        <dbReference type="ARBA" id="ARBA00022833"/>
    </source>
</evidence>
<organism evidence="6 7">
    <name type="scientific">Actinorhabdospora filicis</name>
    <dbReference type="NCBI Taxonomy" id="1785913"/>
    <lineage>
        <taxon>Bacteria</taxon>
        <taxon>Bacillati</taxon>
        <taxon>Actinomycetota</taxon>
        <taxon>Actinomycetes</taxon>
        <taxon>Micromonosporales</taxon>
        <taxon>Micromonosporaceae</taxon>
        <taxon>Actinorhabdospora</taxon>
    </lineage>
</organism>
<dbReference type="Gene3D" id="3.20.20.140">
    <property type="entry name" value="Metal-dependent hydrolases"/>
    <property type="match status" value="1"/>
</dbReference>
<dbReference type="EMBL" id="BSTX01000004">
    <property type="protein sequence ID" value="GLZ80712.1"/>
    <property type="molecule type" value="Genomic_DNA"/>
</dbReference>
<dbReference type="InterPro" id="IPR006680">
    <property type="entry name" value="Amidohydro-rel"/>
</dbReference>
<proteinExistence type="predicted"/>